<keyword evidence="6" id="KW-0805">Transcription regulation</keyword>
<comment type="caution">
    <text evidence="13">The sequence shown here is derived from an EMBL/GenBank/DDBJ whole genome shotgun (WGS) entry which is preliminary data.</text>
</comment>
<dbReference type="SUPFAM" id="SSF57716">
    <property type="entry name" value="Glucocorticoid receptor-like (DNA-binding domain)"/>
    <property type="match status" value="1"/>
</dbReference>
<protein>
    <recommendedName>
        <fullName evidence="12">Nuclear receptor domain-containing protein</fullName>
    </recommendedName>
</protein>
<keyword evidence="3" id="KW-0479">Metal-binding</keyword>
<proteinExistence type="inferred from homology"/>
<dbReference type="AlphaFoldDB" id="A0A8S1GVF7"/>
<dbReference type="InterPro" id="IPR001628">
    <property type="entry name" value="Znf_hrmn_rcpt"/>
</dbReference>
<dbReference type="FunFam" id="3.30.50.10:FF:000006">
    <property type="entry name" value="Nuclear receptor subfamily 5 group A member"/>
    <property type="match status" value="1"/>
</dbReference>
<evidence type="ECO:0000256" key="10">
    <source>
        <dbReference type="ARBA" id="ARBA00023242"/>
    </source>
</evidence>
<evidence type="ECO:0000256" key="5">
    <source>
        <dbReference type="ARBA" id="ARBA00022833"/>
    </source>
</evidence>
<evidence type="ECO:0000256" key="8">
    <source>
        <dbReference type="ARBA" id="ARBA00023163"/>
    </source>
</evidence>
<dbReference type="GO" id="GO:0008270">
    <property type="term" value="F:zinc ion binding"/>
    <property type="evidence" value="ECO:0007669"/>
    <property type="project" value="UniProtKB-KW"/>
</dbReference>
<keyword evidence="9" id="KW-0675">Receptor</keyword>
<dbReference type="EMBL" id="CAJGYM010000007">
    <property type="protein sequence ID" value="CAD6187756.1"/>
    <property type="molecule type" value="Genomic_DNA"/>
</dbReference>
<organism evidence="13 14">
    <name type="scientific">Caenorhabditis auriculariae</name>
    <dbReference type="NCBI Taxonomy" id="2777116"/>
    <lineage>
        <taxon>Eukaryota</taxon>
        <taxon>Metazoa</taxon>
        <taxon>Ecdysozoa</taxon>
        <taxon>Nematoda</taxon>
        <taxon>Chromadorea</taxon>
        <taxon>Rhabditida</taxon>
        <taxon>Rhabditina</taxon>
        <taxon>Rhabditomorpha</taxon>
        <taxon>Rhabditoidea</taxon>
        <taxon>Rhabditidae</taxon>
        <taxon>Peloderinae</taxon>
        <taxon>Caenorhabditis</taxon>
    </lineage>
</organism>
<dbReference type="SMART" id="SM00399">
    <property type="entry name" value="ZnF_C4"/>
    <property type="match status" value="1"/>
</dbReference>
<evidence type="ECO:0000256" key="1">
    <source>
        <dbReference type="ARBA" id="ARBA00004123"/>
    </source>
</evidence>
<evidence type="ECO:0000256" key="7">
    <source>
        <dbReference type="ARBA" id="ARBA00023125"/>
    </source>
</evidence>
<evidence type="ECO:0000256" key="6">
    <source>
        <dbReference type="ARBA" id="ARBA00023015"/>
    </source>
</evidence>
<dbReference type="InterPro" id="IPR050274">
    <property type="entry name" value="Nuclear_hormone_rcpt_NR2"/>
</dbReference>
<evidence type="ECO:0000313" key="14">
    <source>
        <dbReference type="Proteomes" id="UP000835052"/>
    </source>
</evidence>
<evidence type="ECO:0000256" key="4">
    <source>
        <dbReference type="ARBA" id="ARBA00022771"/>
    </source>
</evidence>
<feature type="region of interest" description="Disordered" evidence="11">
    <location>
        <begin position="101"/>
        <end position="125"/>
    </location>
</feature>
<feature type="compositionally biased region" description="Basic residues" evidence="11">
    <location>
        <begin position="110"/>
        <end position="120"/>
    </location>
</feature>
<keyword evidence="5" id="KW-0862">Zinc</keyword>
<dbReference type="GO" id="GO:0006357">
    <property type="term" value="P:regulation of transcription by RNA polymerase II"/>
    <property type="evidence" value="ECO:0007669"/>
    <property type="project" value="UniProtKB-ARBA"/>
</dbReference>
<evidence type="ECO:0000313" key="13">
    <source>
        <dbReference type="EMBL" id="CAD6187756.1"/>
    </source>
</evidence>
<dbReference type="PROSITE" id="PS00031">
    <property type="entry name" value="NUCLEAR_REC_DBD_1"/>
    <property type="match status" value="1"/>
</dbReference>
<evidence type="ECO:0000256" key="9">
    <source>
        <dbReference type="ARBA" id="ARBA00023170"/>
    </source>
</evidence>
<dbReference type="Proteomes" id="UP000835052">
    <property type="component" value="Unassembled WGS sequence"/>
</dbReference>
<comment type="similarity">
    <text evidence="2">Belongs to the nuclear hormone receptor family.</text>
</comment>
<dbReference type="Gene3D" id="3.30.50.10">
    <property type="entry name" value="Erythroid Transcription Factor GATA-1, subunit A"/>
    <property type="match status" value="1"/>
</dbReference>
<keyword evidence="4" id="KW-0863">Zinc-finger</keyword>
<dbReference type="OrthoDB" id="5771769at2759"/>
<dbReference type="PANTHER" id="PTHR24083">
    <property type="entry name" value="NUCLEAR HORMONE RECEPTOR"/>
    <property type="match status" value="1"/>
</dbReference>
<evidence type="ECO:0000256" key="2">
    <source>
        <dbReference type="ARBA" id="ARBA00005993"/>
    </source>
</evidence>
<dbReference type="PROSITE" id="PS51030">
    <property type="entry name" value="NUCLEAR_REC_DBD_2"/>
    <property type="match status" value="1"/>
</dbReference>
<dbReference type="GO" id="GO:0005634">
    <property type="term" value="C:nucleus"/>
    <property type="evidence" value="ECO:0007669"/>
    <property type="project" value="UniProtKB-SubCell"/>
</dbReference>
<feature type="domain" description="Nuclear receptor" evidence="12">
    <location>
        <begin position="26"/>
        <end position="102"/>
    </location>
</feature>
<evidence type="ECO:0000256" key="3">
    <source>
        <dbReference type="ARBA" id="ARBA00022723"/>
    </source>
</evidence>
<dbReference type="GO" id="GO:0043565">
    <property type="term" value="F:sequence-specific DNA binding"/>
    <property type="evidence" value="ECO:0007669"/>
    <property type="project" value="InterPro"/>
</dbReference>
<keyword evidence="10" id="KW-0539">Nucleus</keyword>
<keyword evidence="14" id="KW-1185">Reference proteome</keyword>
<sequence length="309" mass="34921">MPTSAFLRTTSHVDNYTWVRRNSSTTVPCEICGDRSYGRHYGLWTCDGCSCFFKRSVRRSITYSCISGNNNCVVDRTRRNWCPACRLAKCYKLNMNAQAVQSERGPRQTARSRRSNRKASPKTDESKVDIDLTSLTTTYDSLFAGTLSLSSQCVLLSFMPVETRNELVLTHRHIFFAFMLATNFEPTVRQLTPSLEMSKSVLLSSEEVRLGICLLWCKIGALAPNRALNFAVPLAVVYELWLRRHSALHTSPEVAEGVIRLAEQVCERQPWQLDHLLSKASEVIAAEFFAALNVLTASGLMIQPFRIEH</sequence>
<reference evidence="13" key="1">
    <citation type="submission" date="2020-10" db="EMBL/GenBank/DDBJ databases">
        <authorList>
            <person name="Kikuchi T."/>
        </authorList>
    </citation>
    <scope>NUCLEOTIDE SEQUENCE</scope>
    <source>
        <strain evidence="13">NKZ352</strain>
    </source>
</reference>
<evidence type="ECO:0000259" key="12">
    <source>
        <dbReference type="PROSITE" id="PS51030"/>
    </source>
</evidence>
<dbReference type="PRINTS" id="PR00047">
    <property type="entry name" value="STROIDFINGER"/>
</dbReference>
<gene>
    <name evidence="13" type="ORF">CAUJ_LOCUS3675</name>
</gene>
<dbReference type="Pfam" id="PF00105">
    <property type="entry name" value="zf-C4"/>
    <property type="match status" value="1"/>
</dbReference>
<accession>A0A8S1GVF7</accession>
<keyword evidence="7" id="KW-0238">DNA-binding</keyword>
<comment type="subcellular location">
    <subcellularLocation>
        <location evidence="1">Nucleus</location>
    </subcellularLocation>
</comment>
<dbReference type="GO" id="GO:0003700">
    <property type="term" value="F:DNA-binding transcription factor activity"/>
    <property type="evidence" value="ECO:0007669"/>
    <property type="project" value="InterPro"/>
</dbReference>
<dbReference type="InterPro" id="IPR013088">
    <property type="entry name" value="Znf_NHR/GATA"/>
</dbReference>
<evidence type="ECO:0000256" key="11">
    <source>
        <dbReference type="SAM" id="MobiDB-lite"/>
    </source>
</evidence>
<name>A0A8S1GVF7_9PELO</name>
<keyword evidence="8" id="KW-0804">Transcription</keyword>